<dbReference type="PANTHER" id="PTHR34298:SF2">
    <property type="entry name" value="SEGREGATION AND CONDENSATION PROTEIN B"/>
    <property type="match status" value="1"/>
</dbReference>
<dbReference type="Pfam" id="PF04079">
    <property type="entry name" value="SMC_ScpB"/>
    <property type="match status" value="1"/>
</dbReference>
<protein>
    <submittedName>
        <fullName evidence="5">SMC-Scp complex subunit ScpB</fullName>
    </submittedName>
</protein>
<name>A0ABV8CBK0_9GAMM</name>
<dbReference type="InterPro" id="IPR036388">
    <property type="entry name" value="WH-like_DNA-bd_sf"/>
</dbReference>
<dbReference type="PANTHER" id="PTHR34298">
    <property type="entry name" value="SEGREGATION AND CONDENSATION PROTEIN B"/>
    <property type="match status" value="1"/>
</dbReference>
<evidence type="ECO:0000256" key="3">
    <source>
        <dbReference type="ARBA" id="ARBA00022829"/>
    </source>
</evidence>
<dbReference type="Proteomes" id="UP001595758">
    <property type="component" value="Unassembled WGS sequence"/>
</dbReference>
<organism evidence="5 6">
    <name type="scientific">Legionella dresdenensis</name>
    <dbReference type="NCBI Taxonomy" id="450200"/>
    <lineage>
        <taxon>Bacteria</taxon>
        <taxon>Pseudomonadati</taxon>
        <taxon>Pseudomonadota</taxon>
        <taxon>Gammaproteobacteria</taxon>
        <taxon>Legionellales</taxon>
        <taxon>Legionellaceae</taxon>
        <taxon>Legionella</taxon>
    </lineage>
</organism>
<keyword evidence="4" id="KW-0131">Cell cycle</keyword>
<dbReference type="InterPro" id="IPR005234">
    <property type="entry name" value="ScpB_csome_segregation"/>
</dbReference>
<proteinExistence type="predicted"/>
<dbReference type="RefSeq" id="WP_382340275.1">
    <property type="nucleotide sequence ID" value="NZ_JBHSAB010000001.1"/>
</dbReference>
<dbReference type="Gene3D" id="1.10.10.10">
    <property type="entry name" value="Winged helix-like DNA-binding domain superfamily/Winged helix DNA-binding domain"/>
    <property type="match status" value="2"/>
</dbReference>
<comment type="caution">
    <text evidence="5">The sequence shown here is derived from an EMBL/GenBank/DDBJ whole genome shotgun (WGS) entry which is preliminary data.</text>
</comment>
<dbReference type="SUPFAM" id="SSF46785">
    <property type="entry name" value="Winged helix' DNA-binding domain"/>
    <property type="match status" value="2"/>
</dbReference>
<evidence type="ECO:0000256" key="1">
    <source>
        <dbReference type="ARBA" id="ARBA00022490"/>
    </source>
</evidence>
<dbReference type="EMBL" id="JBHSAB010000001">
    <property type="protein sequence ID" value="MFC3907688.1"/>
    <property type="molecule type" value="Genomic_DNA"/>
</dbReference>
<evidence type="ECO:0000313" key="6">
    <source>
        <dbReference type="Proteomes" id="UP001595758"/>
    </source>
</evidence>
<keyword evidence="2" id="KW-0132">Cell division</keyword>
<evidence type="ECO:0000313" key="5">
    <source>
        <dbReference type="EMBL" id="MFC3907688.1"/>
    </source>
</evidence>
<evidence type="ECO:0000256" key="4">
    <source>
        <dbReference type="ARBA" id="ARBA00023306"/>
    </source>
</evidence>
<accession>A0ABV8CBK0</accession>
<sequence>MDDIELKLILEALLMSSEKPLSHEQLVSVFDDWQKPDRKQLEKVLDLLAQDYQNSAIELKRLASGYCFQTRAKYGNWVSRLQAERPARYSRALLETLAIIAYRQPVTRADIEEIRGVTVSSTILKTLMEREWVKIAGHRDVPGKPAVYVTTRDFLDYFNLASIDQLPLLMPIAEEPSVPNNQPVEECIE</sequence>
<dbReference type="PIRSF" id="PIRSF019345">
    <property type="entry name" value="ScpB"/>
    <property type="match status" value="1"/>
</dbReference>
<reference evidence="6" key="1">
    <citation type="journal article" date="2019" name="Int. J. Syst. Evol. Microbiol.">
        <title>The Global Catalogue of Microorganisms (GCM) 10K type strain sequencing project: providing services to taxonomists for standard genome sequencing and annotation.</title>
        <authorList>
            <consortium name="The Broad Institute Genomics Platform"/>
            <consortium name="The Broad Institute Genome Sequencing Center for Infectious Disease"/>
            <person name="Wu L."/>
            <person name="Ma J."/>
        </authorList>
    </citation>
    <scope>NUCLEOTIDE SEQUENCE [LARGE SCALE GENOMIC DNA]</scope>
    <source>
        <strain evidence="6">CCUG 59858</strain>
    </source>
</reference>
<dbReference type="NCBIfam" id="TIGR00281">
    <property type="entry name" value="SMC-Scp complex subunit ScpB"/>
    <property type="match status" value="1"/>
</dbReference>
<evidence type="ECO:0000256" key="2">
    <source>
        <dbReference type="ARBA" id="ARBA00022618"/>
    </source>
</evidence>
<keyword evidence="3" id="KW-0159">Chromosome partition</keyword>
<keyword evidence="6" id="KW-1185">Reference proteome</keyword>
<keyword evidence="1" id="KW-0963">Cytoplasm</keyword>
<gene>
    <name evidence="5" type="primary">scpB</name>
    <name evidence="5" type="ORF">ACFORL_01160</name>
</gene>
<dbReference type="InterPro" id="IPR036390">
    <property type="entry name" value="WH_DNA-bd_sf"/>
</dbReference>